<dbReference type="EMBL" id="GL883096">
    <property type="protein sequence ID" value="EGG09719.1"/>
    <property type="molecule type" value="Genomic_DNA"/>
</dbReference>
<dbReference type="HOGENOM" id="CLU_1245624_0_0_1"/>
<dbReference type="AlphaFoldDB" id="F4RCE9"/>
<gene>
    <name evidence="1" type="ORF">MELLADRAFT_71115</name>
</gene>
<dbReference type="KEGG" id="mlr:MELLADRAFT_71115"/>
<evidence type="ECO:0000313" key="2">
    <source>
        <dbReference type="Proteomes" id="UP000001072"/>
    </source>
</evidence>
<protein>
    <submittedName>
        <fullName evidence="1">Uncharacterized protein</fullName>
    </submittedName>
</protein>
<keyword evidence="2" id="KW-1185">Reference proteome</keyword>
<dbReference type="OrthoDB" id="722566at2759"/>
<dbReference type="InParanoid" id="F4RCE9"/>
<dbReference type="eggNOG" id="ENOG502R2BI">
    <property type="taxonomic scope" value="Eukaryota"/>
</dbReference>
<sequence>MTSSNHPSIRWQSTPTIRPTLSATIMHNGRRYITRSEEDEISKDEDERFFPILGSNTLLNGLQGLWVGYYGFHHGVEFGNLSIDPISNQPNLLQITFVKITGDRNVPSGIVSWKTIVDRKRNQNGQIKGVVDLDWIERLDSGQVDPSEWSSGRVKGQGRVANLNYENPVWINTSISFIEENQSDVENAEGEEEKEEEWNGSNVKSIRVVWHELNHVSSFYKV</sequence>
<evidence type="ECO:0000313" key="1">
    <source>
        <dbReference type="EMBL" id="EGG09719.1"/>
    </source>
</evidence>
<dbReference type="VEuPathDB" id="FungiDB:MELLADRAFT_71115"/>
<dbReference type="GeneID" id="18931729"/>
<dbReference type="Proteomes" id="UP000001072">
    <property type="component" value="Unassembled WGS sequence"/>
</dbReference>
<dbReference type="RefSeq" id="XP_007406773.1">
    <property type="nucleotide sequence ID" value="XM_007406711.1"/>
</dbReference>
<name>F4RCE9_MELLP</name>
<reference evidence="2" key="1">
    <citation type="journal article" date="2011" name="Proc. Natl. Acad. Sci. U.S.A.">
        <title>Obligate biotrophy features unraveled by the genomic analysis of rust fungi.</title>
        <authorList>
            <person name="Duplessis S."/>
            <person name="Cuomo C.A."/>
            <person name="Lin Y.-C."/>
            <person name="Aerts A."/>
            <person name="Tisserant E."/>
            <person name="Veneault-Fourrey C."/>
            <person name="Joly D.L."/>
            <person name="Hacquard S."/>
            <person name="Amselem J."/>
            <person name="Cantarel B.L."/>
            <person name="Chiu R."/>
            <person name="Coutinho P.M."/>
            <person name="Feau N."/>
            <person name="Field M."/>
            <person name="Frey P."/>
            <person name="Gelhaye E."/>
            <person name="Goldberg J."/>
            <person name="Grabherr M.G."/>
            <person name="Kodira C.D."/>
            <person name="Kohler A."/>
            <person name="Kuees U."/>
            <person name="Lindquist E.A."/>
            <person name="Lucas S.M."/>
            <person name="Mago R."/>
            <person name="Mauceli E."/>
            <person name="Morin E."/>
            <person name="Murat C."/>
            <person name="Pangilinan J.L."/>
            <person name="Park R."/>
            <person name="Pearson M."/>
            <person name="Quesneville H."/>
            <person name="Rouhier N."/>
            <person name="Sakthikumar S."/>
            <person name="Salamov A.A."/>
            <person name="Schmutz J."/>
            <person name="Selles B."/>
            <person name="Shapiro H."/>
            <person name="Tanguay P."/>
            <person name="Tuskan G.A."/>
            <person name="Henrissat B."/>
            <person name="Van de Peer Y."/>
            <person name="Rouze P."/>
            <person name="Ellis J.G."/>
            <person name="Dodds P.N."/>
            <person name="Schein J.E."/>
            <person name="Zhong S."/>
            <person name="Hamelin R.C."/>
            <person name="Grigoriev I.V."/>
            <person name="Szabo L.J."/>
            <person name="Martin F."/>
        </authorList>
    </citation>
    <scope>NUCLEOTIDE SEQUENCE [LARGE SCALE GENOMIC DNA]</scope>
    <source>
        <strain evidence="2">98AG31 / pathotype 3-4-7</strain>
    </source>
</reference>
<organism evidence="2">
    <name type="scientific">Melampsora larici-populina (strain 98AG31 / pathotype 3-4-7)</name>
    <name type="common">Poplar leaf rust fungus</name>
    <dbReference type="NCBI Taxonomy" id="747676"/>
    <lineage>
        <taxon>Eukaryota</taxon>
        <taxon>Fungi</taxon>
        <taxon>Dikarya</taxon>
        <taxon>Basidiomycota</taxon>
        <taxon>Pucciniomycotina</taxon>
        <taxon>Pucciniomycetes</taxon>
        <taxon>Pucciniales</taxon>
        <taxon>Melampsoraceae</taxon>
        <taxon>Melampsora</taxon>
    </lineage>
</organism>
<proteinExistence type="predicted"/>
<accession>F4RCE9</accession>
<dbReference type="Pfam" id="PF12014">
    <property type="entry name" value="Cyclin_D1_bind"/>
    <property type="match status" value="1"/>
</dbReference>